<evidence type="ECO:0000256" key="1">
    <source>
        <dbReference type="SAM" id="MobiDB-lite"/>
    </source>
</evidence>
<dbReference type="OrthoDB" id="4486134at2759"/>
<dbReference type="EMBL" id="BHVY01000011">
    <property type="protein sequence ID" value="GIJ92735.1"/>
    <property type="molecule type" value="Genomic_DNA"/>
</dbReference>
<gene>
    <name evidence="2" type="ORF">Asppvi_002013</name>
</gene>
<dbReference type="GeneID" id="67000625"/>
<proteinExistence type="predicted"/>
<organism evidence="2 3">
    <name type="scientific">Aspergillus pseudoviridinutans</name>
    <dbReference type="NCBI Taxonomy" id="1517512"/>
    <lineage>
        <taxon>Eukaryota</taxon>
        <taxon>Fungi</taxon>
        <taxon>Dikarya</taxon>
        <taxon>Ascomycota</taxon>
        <taxon>Pezizomycotina</taxon>
        <taxon>Eurotiomycetes</taxon>
        <taxon>Eurotiomycetidae</taxon>
        <taxon>Eurotiales</taxon>
        <taxon>Aspergillaceae</taxon>
        <taxon>Aspergillus</taxon>
        <taxon>Aspergillus subgen. Fumigati</taxon>
    </lineage>
</organism>
<evidence type="ECO:0000313" key="2">
    <source>
        <dbReference type="EMBL" id="GIJ92735.1"/>
    </source>
</evidence>
<dbReference type="AlphaFoldDB" id="A0A9P3BK33"/>
<evidence type="ECO:0000313" key="3">
    <source>
        <dbReference type="Proteomes" id="UP001043456"/>
    </source>
</evidence>
<evidence type="ECO:0008006" key="4">
    <source>
        <dbReference type="Google" id="ProtNLM"/>
    </source>
</evidence>
<accession>A0A9P3BK33</accession>
<keyword evidence="3" id="KW-1185">Reference proteome</keyword>
<comment type="caution">
    <text evidence="2">The sequence shown here is derived from an EMBL/GenBank/DDBJ whole genome shotgun (WGS) entry which is preliminary data.</text>
</comment>
<sequence length="208" mass="22826">MSHTDMHLPRTPVMLPAQLETSAPEDADSSSGSSSTSICSCCTSPPLEEPIHPADPITEHGLYPYTALEERFLRTLTIFSATPLHAQAMAMAPHDHRVTRQWLLIELLSHRIFSTFPEQGAIRKLSTSYYEPVGPGDILVISARPVTKKSLRWCEAIITRESMLVAIVTALYDGPPVGTRGDAWLRRPDDLLDQSVSLATSSLAPGHE</sequence>
<protein>
    <recommendedName>
        <fullName evidence="4">Thioesterase domain-containing protein</fullName>
    </recommendedName>
</protein>
<feature type="region of interest" description="Disordered" evidence="1">
    <location>
        <begin position="20"/>
        <end position="39"/>
    </location>
</feature>
<feature type="compositionally biased region" description="Low complexity" evidence="1">
    <location>
        <begin position="29"/>
        <end position="38"/>
    </location>
</feature>
<name>A0A9P3BK33_9EURO</name>
<reference evidence="2 3" key="1">
    <citation type="submission" date="2018-10" db="EMBL/GenBank/DDBJ databases">
        <title>Pan-genome distribution and transcriptional activeness of fungal secondary metabolism genes in Aspergillus section Fumigati.</title>
        <authorList>
            <person name="Takahashi H."/>
            <person name="Umemura M."/>
            <person name="Ninomiya A."/>
            <person name="Kusuya Y."/>
            <person name="Urayama S."/>
            <person name="Shimizu M."/>
            <person name="Watanabe A."/>
            <person name="Kamei K."/>
            <person name="Yaguchi T."/>
            <person name="Hagiwara D."/>
        </authorList>
    </citation>
    <scope>NUCLEOTIDE SEQUENCE [LARGE SCALE GENOMIC DNA]</scope>
    <source>
        <strain evidence="2 3">IFM 55266</strain>
    </source>
</reference>
<dbReference type="RefSeq" id="XP_043163481.1">
    <property type="nucleotide sequence ID" value="XM_043307546.1"/>
</dbReference>
<dbReference type="Proteomes" id="UP001043456">
    <property type="component" value="Unassembled WGS sequence"/>
</dbReference>